<comment type="caution">
    <text evidence="1">The sequence shown here is derived from an EMBL/GenBank/DDBJ whole genome shotgun (WGS) entry which is preliminary data.</text>
</comment>
<dbReference type="AlphaFoldDB" id="A0A7Y4LVX3"/>
<sequence length="235" mass="26356">MPDATRPCETHPDLVSFKYPLRFFKEALRYKRKVRIVAIGSSSTAGVLPVLPYPPRLELLLRRSFKFYGRMIDVLNRGIGGQESPEELSRLETDVIDETPALVIWQVGTNAVYRNTSYNPDEVGKAIAVGLDWLAGLQMDVVLMDLQYTQAMVDQDHIKQSKAMVERIKAIGEKAGVNVFSRFALMKRWVDDGIPILDLDDGDNAHLHTGEWATNCITHALFGAIERVVELDGVT</sequence>
<reference evidence="1 2" key="1">
    <citation type="submission" date="2020-03" db="EMBL/GenBank/DDBJ databases">
        <title>Bradyrhizobium diversity isolated from nodules of Indigofera sp.</title>
        <authorList>
            <person name="Klepa M."/>
            <person name="Helene L."/>
            <person name="Hungria M."/>
        </authorList>
    </citation>
    <scope>NUCLEOTIDE SEQUENCE [LARGE SCALE GENOMIC DNA]</scope>
    <source>
        <strain evidence="1 2">WSM 1791</strain>
    </source>
</reference>
<dbReference type="Proteomes" id="UP000544122">
    <property type="component" value="Unassembled WGS sequence"/>
</dbReference>
<name>A0A7Y4LVX3_9BRAD</name>
<organism evidence="1 2">
    <name type="scientific">Bradyrhizobium australiense</name>
    <dbReference type="NCBI Taxonomy" id="2721161"/>
    <lineage>
        <taxon>Bacteria</taxon>
        <taxon>Pseudomonadati</taxon>
        <taxon>Pseudomonadota</taxon>
        <taxon>Alphaproteobacteria</taxon>
        <taxon>Hyphomicrobiales</taxon>
        <taxon>Nitrobacteraceae</taxon>
        <taxon>Bradyrhizobium</taxon>
    </lineage>
</organism>
<evidence type="ECO:0000313" key="1">
    <source>
        <dbReference type="EMBL" id="NOJ40621.1"/>
    </source>
</evidence>
<evidence type="ECO:0000313" key="2">
    <source>
        <dbReference type="Proteomes" id="UP000544122"/>
    </source>
</evidence>
<dbReference type="SUPFAM" id="SSF52266">
    <property type="entry name" value="SGNH hydrolase"/>
    <property type="match status" value="1"/>
</dbReference>
<dbReference type="RefSeq" id="WP_171579873.1">
    <property type="nucleotide sequence ID" value="NZ_JAAVLX010000004.1"/>
</dbReference>
<accession>A0A7Y4LVX3</accession>
<dbReference type="EMBL" id="JAAVLX010000004">
    <property type="protein sequence ID" value="NOJ40621.1"/>
    <property type="molecule type" value="Genomic_DNA"/>
</dbReference>
<dbReference type="InterPro" id="IPR036514">
    <property type="entry name" value="SGNH_hydro_sf"/>
</dbReference>
<dbReference type="Pfam" id="PF25182">
    <property type="entry name" value="NonGDSL"/>
    <property type="match status" value="1"/>
</dbReference>
<dbReference type="InterPro" id="IPR057572">
    <property type="entry name" value="NonGDSL"/>
</dbReference>
<dbReference type="Gene3D" id="3.40.50.1110">
    <property type="entry name" value="SGNH hydrolase"/>
    <property type="match status" value="1"/>
</dbReference>
<gene>
    <name evidence="1" type="ORF">HCN58_13610</name>
</gene>
<keyword evidence="1" id="KW-0378">Hydrolase</keyword>
<dbReference type="GO" id="GO:0016788">
    <property type="term" value="F:hydrolase activity, acting on ester bonds"/>
    <property type="evidence" value="ECO:0007669"/>
    <property type="project" value="UniProtKB-ARBA"/>
</dbReference>
<keyword evidence="2" id="KW-1185">Reference proteome</keyword>
<proteinExistence type="predicted"/>
<protein>
    <submittedName>
        <fullName evidence="1">SGNH/GDSL hydrolase family protein</fullName>
    </submittedName>
</protein>